<dbReference type="EMBL" id="CP089982">
    <property type="protein sequence ID" value="WXA91155.1"/>
    <property type="molecule type" value="Genomic_DNA"/>
</dbReference>
<keyword evidence="2" id="KW-1185">Reference proteome</keyword>
<dbReference type="Gene3D" id="3.20.20.140">
    <property type="entry name" value="Metal-dependent hydrolases"/>
    <property type="match status" value="1"/>
</dbReference>
<protein>
    <submittedName>
        <fullName evidence="1">Amidohydrolase</fullName>
    </submittedName>
</protein>
<organism evidence="1 2">
    <name type="scientific">Pendulispora brunnea</name>
    <dbReference type="NCBI Taxonomy" id="2905690"/>
    <lineage>
        <taxon>Bacteria</taxon>
        <taxon>Pseudomonadati</taxon>
        <taxon>Myxococcota</taxon>
        <taxon>Myxococcia</taxon>
        <taxon>Myxococcales</taxon>
        <taxon>Sorangiineae</taxon>
        <taxon>Pendulisporaceae</taxon>
        <taxon>Pendulispora</taxon>
    </lineage>
</organism>
<gene>
    <name evidence="1" type="ORF">LZC95_32455</name>
</gene>
<evidence type="ECO:0000313" key="1">
    <source>
        <dbReference type="EMBL" id="WXA91155.1"/>
    </source>
</evidence>
<sequence>MYYDTALSPAPSAMKSVREVTDVSHVLFATDWPFSAALFSSSGNPAPQLAEAFDPQELRMVERTNALAQFPNLVPQEKR</sequence>
<dbReference type="SUPFAM" id="SSF51556">
    <property type="entry name" value="Metallo-dependent hydrolases"/>
    <property type="match status" value="1"/>
</dbReference>
<accession>A0ABZ2JXE0</accession>
<name>A0ABZ2JXE0_9BACT</name>
<proteinExistence type="predicted"/>
<dbReference type="Proteomes" id="UP001379533">
    <property type="component" value="Chromosome"/>
</dbReference>
<reference evidence="1 2" key="1">
    <citation type="submission" date="2021-12" db="EMBL/GenBank/DDBJ databases">
        <title>Discovery of the Pendulisporaceae a myxobacterial family with distinct sporulation behavior and unique specialized metabolism.</title>
        <authorList>
            <person name="Garcia R."/>
            <person name="Popoff A."/>
            <person name="Bader C.D."/>
            <person name="Loehr J."/>
            <person name="Walesch S."/>
            <person name="Walt C."/>
            <person name="Boldt J."/>
            <person name="Bunk B."/>
            <person name="Haeckl F.J.F.P.J."/>
            <person name="Gunesch A.P."/>
            <person name="Birkelbach J."/>
            <person name="Nuebel U."/>
            <person name="Pietschmann T."/>
            <person name="Bach T."/>
            <person name="Mueller R."/>
        </authorList>
    </citation>
    <scope>NUCLEOTIDE SEQUENCE [LARGE SCALE GENOMIC DNA]</scope>
    <source>
        <strain evidence="1 2">MSr12523</strain>
    </source>
</reference>
<evidence type="ECO:0000313" key="2">
    <source>
        <dbReference type="Proteomes" id="UP001379533"/>
    </source>
</evidence>
<dbReference type="InterPro" id="IPR032466">
    <property type="entry name" value="Metal_Hydrolase"/>
</dbReference>